<comment type="caution">
    <text evidence="1">The sequence shown here is derived from an EMBL/GenBank/DDBJ whole genome shotgun (WGS) entry which is preliminary data.</text>
</comment>
<dbReference type="Proteomes" id="UP000176938">
    <property type="component" value="Unassembled WGS sequence"/>
</dbReference>
<evidence type="ECO:0000313" key="2">
    <source>
        <dbReference type="Proteomes" id="UP000176938"/>
    </source>
</evidence>
<proteinExistence type="predicted"/>
<protein>
    <recommendedName>
        <fullName evidence="3">DUF4911 domain-containing protein</fullName>
    </recommendedName>
</protein>
<dbReference type="Pfam" id="PF16256">
    <property type="entry name" value="DUF4911"/>
    <property type="match status" value="1"/>
</dbReference>
<gene>
    <name evidence="1" type="ORF">A3H38_05770</name>
</gene>
<reference evidence="1 2" key="1">
    <citation type="journal article" date="2016" name="Nat. Commun.">
        <title>Thousands of microbial genomes shed light on interconnected biogeochemical processes in an aquifer system.</title>
        <authorList>
            <person name="Anantharaman K."/>
            <person name="Brown C.T."/>
            <person name="Hug L.A."/>
            <person name="Sharon I."/>
            <person name="Castelle C.J."/>
            <person name="Probst A.J."/>
            <person name="Thomas B.C."/>
            <person name="Singh A."/>
            <person name="Wilkins M.J."/>
            <person name="Karaoz U."/>
            <person name="Brodie E.L."/>
            <person name="Williams K.H."/>
            <person name="Hubbard S.S."/>
            <person name="Banfield J.F."/>
        </authorList>
    </citation>
    <scope>NUCLEOTIDE SEQUENCE [LARGE SCALE GENOMIC DNA]</scope>
</reference>
<dbReference type="AlphaFoldDB" id="A0A1F4RDC3"/>
<evidence type="ECO:0008006" key="3">
    <source>
        <dbReference type="Google" id="ProtNLM"/>
    </source>
</evidence>
<name>A0A1F4RDC3_UNCSA</name>
<dbReference type="EMBL" id="METP01000040">
    <property type="protein sequence ID" value="OGC05473.1"/>
    <property type="molecule type" value="Genomic_DNA"/>
</dbReference>
<accession>A0A1F4RDC3</accession>
<sequence>MDSIDVFLKVKKEDIYLICPYFEAFEGMAAIRTPEPAEGPYATLKLMVSPDFKDDFDKLLASLKGRLDFEQISG</sequence>
<dbReference type="InterPro" id="IPR032587">
    <property type="entry name" value="DUF4911"/>
</dbReference>
<evidence type="ECO:0000313" key="1">
    <source>
        <dbReference type="EMBL" id="OGC05473.1"/>
    </source>
</evidence>
<organism evidence="1 2">
    <name type="scientific">candidate division WOR-1 bacterium RIFCSPLOWO2_02_FULL_46_20</name>
    <dbReference type="NCBI Taxonomy" id="1802567"/>
    <lineage>
        <taxon>Bacteria</taxon>
        <taxon>Bacillati</taxon>
        <taxon>Saganbacteria</taxon>
    </lineage>
</organism>